<accession>A9NVV2</accession>
<organism evidence="1">
    <name type="scientific">Picea sitchensis</name>
    <name type="common">Sitka spruce</name>
    <name type="synonym">Pinus sitchensis</name>
    <dbReference type="NCBI Taxonomy" id="3332"/>
    <lineage>
        <taxon>Eukaryota</taxon>
        <taxon>Viridiplantae</taxon>
        <taxon>Streptophyta</taxon>
        <taxon>Embryophyta</taxon>
        <taxon>Tracheophyta</taxon>
        <taxon>Spermatophyta</taxon>
        <taxon>Pinopsida</taxon>
        <taxon>Pinidae</taxon>
        <taxon>Conifers I</taxon>
        <taxon>Pinales</taxon>
        <taxon>Pinaceae</taxon>
        <taxon>Picea</taxon>
    </lineage>
</organism>
<reference evidence="1" key="1">
    <citation type="journal article" date="2008" name="BMC Genomics">
        <title>A conifer genomics resource of 200,000 spruce (Picea spp.) ESTs and 6,464 high-quality, sequence-finished full-length cDNAs for Sitka spruce (Picea sitchensis).</title>
        <authorList>
            <person name="Ralph S.G."/>
            <person name="Chun H.J."/>
            <person name="Kolosova N."/>
            <person name="Cooper D."/>
            <person name="Oddy C."/>
            <person name="Ritland C.E."/>
            <person name="Kirkpatrick R."/>
            <person name="Moore R."/>
            <person name="Barber S."/>
            <person name="Holt R.A."/>
            <person name="Jones S.J."/>
            <person name="Marra M.A."/>
            <person name="Douglas C.J."/>
            <person name="Ritland K."/>
            <person name="Bohlmann J."/>
        </authorList>
    </citation>
    <scope>NUCLEOTIDE SEQUENCE</scope>
    <source>
        <tissue evidence="1">Green portion of the leader tissue</tissue>
    </source>
</reference>
<dbReference type="EMBL" id="EF085458">
    <property type="protein sequence ID" value="ABK24763.1"/>
    <property type="molecule type" value="mRNA"/>
</dbReference>
<protein>
    <submittedName>
        <fullName evidence="1">Uncharacterized protein</fullName>
    </submittedName>
</protein>
<dbReference type="AlphaFoldDB" id="A9NVV2"/>
<name>A9NVV2_PICSI</name>
<sequence>MLTCKYSRCMMCTNQLFNLFTFYFPLNDGFLTGGISLDGAYLLSIFP</sequence>
<evidence type="ECO:0000313" key="1">
    <source>
        <dbReference type="EMBL" id="ABK24763.1"/>
    </source>
</evidence>
<proteinExistence type="evidence at transcript level"/>